<dbReference type="SUPFAM" id="SSF56281">
    <property type="entry name" value="Metallo-hydrolase/oxidoreductase"/>
    <property type="match status" value="1"/>
</dbReference>
<protein>
    <submittedName>
        <fullName evidence="2">MBL fold metallo-hydrolase</fullName>
    </submittedName>
</protein>
<dbReference type="PANTHER" id="PTHR43717:SF1">
    <property type="entry name" value="ANAEROBIC NITRIC OXIDE REDUCTASE FLAVORUBREDOXIN"/>
    <property type="match status" value="1"/>
</dbReference>
<keyword evidence="2" id="KW-0378">Hydrolase</keyword>
<comment type="caution">
    <text evidence="2">The sequence shown here is derived from an EMBL/GenBank/DDBJ whole genome shotgun (WGS) entry which is preliminary data.</text>
</comment>
<evidence type="ECO:0000313" key="2">
    <source>
        <dbReference type="EMBL" id="NNF06152.1"/>
    </source>
</evidence>
<reference evidence="2 3" key="1">
    <citation type="submission" date="2020-03" db="EMBL/GenBank/DDBJ databases">
        <title>Metabolic flexibility allows generalist bacteria to become dominant in a frequently disturbed ecosystem.</title>
        <authorList>
            <person name="Chen Y.-J."/>
            <person name="Leung P.M."/>
            <person name="Bay S.K."/>
            <person name="Hugenholtz P."/>
            <person name="Kessler A.J."/>
            <person name="Shelley G."/>
            <person name="Waite D.W."/>
            <person name="Cook P.L."/>
            <person name="Greening C."/>
        </authorList>
    </citation>
    <scope>NUCLEOTIDE SEQUENCE [LARGE SCALE GENOMIC DNA]</scope>
    <source>
        <strain evidence="2">SS_bin_28</strain>
    </source>
</reference>
<evidence type="ECO:0000313" key="3">
    <source>
        <dbReference type="Proteomes" id="UP000547674"/>
    </source>
</evidence>
<dbReference type="InterPro" id="IPR045761">
    <property type="entry name" value="ODP_dom"/>
</dbReference>
<dbReference type="Gene3D" id="3.60.15.10">
    <property type="entry name" value="Ribonuclease Z/Hydroxyacylglutathione hydrolase-like"/>
    <property type="match status" value="1"/>
</dbReference>
<dbReference type="Pfam" id="PF19583">
    <property type="entry name" value="ODP"/>
    <property type="match status" value="1"/>
</dbReference>
<organism evidence="2 3">
    <name type="scientific">Eiseniibacteriota bacterium</name>
    <dbReference type="NCBI Taxonomy" id="2212470"/>
    <lineage>
        <taxon>Bacteria</taxon>
        <taxon>Candidatus Eiseniibacteriota</taxon>
    </lineage>
</organism>
<dbReference type="Proteomes" id="UP000547674">
    <property type="component" value="Unassembled WGS sequence"/>
</dbReference>
<sequence length="242" mass="26482">MITNTTSSTRIDEIAKSIYRISTPVPPEAIPGGFTFNQYLVVDDSPLLYHSGPRKMFPLVAEAIASIIPVSSLRYIGFSHYEADECGSLNEFLEAAPKAEPLCGNIAKMVSIDDVATRPARGMADGEELSLGSHVVRWIDTPHFPHGWECGHLFETTTKTLFCGDLFTQGGHEHEPLITNDILNPSEEMRAGLDYYSQTRRVHELAEKLAATSPQILACMHGSAWKGNGAELLRQLGGRLAG</sequence>
<name>A0A7Y2E884_UNCEI</name>
<evidence type="ECO:0000259" key="1">
    <source>
        <dbReference type="Pfam" id="PF19583"/>
    </source>
</evidence>
<accession>A0A7Y2E884</accession>
<dbReference type="PANTHER" id="PTHR43717">
    <property type="entry name" value="ANAEROBIC NITRIC OXIDE REDUCTASE FLAVORUBREDOXIN"/>
    <property type="match status" value="1"/>
</dbReference>
<gene>
    <name evidence="2" type="ORF">HKN21_05275</name>
</gene>
<dbReference type="AlphaFoldDB" id="A0A7Y2E884"/>
<feature type="domain" description="ODP" evidence="1">
    <location>
        <begin position="35"/>
        <end position="222"/>
    </location>
</feature>
<dbReference type="InterPro" id="IPR036866">
    <property type="entry name" value="RibonucZ/Hydroxyglut_hydro"/>
</dbReference>
<proteinExistence type="predicted"/>
<dbReference type="GO" id="GO:0016787">
    <property type="term" value="F:hydrolase activity"/>
    <property type="evidence" value="ECO:0007669"/>
    <property type="project" value="UniProtKB-KW"/>
</dbReference>
<dbReference type="EMBL" id="JABDJR010000199">
    <property type="protein sequence ID" value="NNF06152.1"/>
    <property type="molecule type" value="Genomic_DNA"/>
</dbReference>